<gene>
    <name evidence="4" type="ORF">IF651_10235</name>
</gene>
<dbReference type="GO" id="GO:0005524">
    <property type="term" value="F:ATP binding"/>
    <property type="evidence" value="ECO:0007669"/>
    <property type="project" value="UniProtKB-KW"/>
</dbReference>
<sequence length="301" mass="31379">MSAGRHARGFERSELLVQARGVTRTYGDVRAVDDMSLEVAPGEIVGLLGANGAGKTTLLRVLLALEAADAGEVEVLGSAPAAVDRHALGYVPQGLGLYTDLSTDQNVEFVAQAYGVAEPPPLPDELAAVRTALVAEIGLGLQRRLAFYCALMHAPRLLVLDEPTSGVDPLARARLWDTIHEQAEAGVGVLVTTHYLQEAAQCTRLEIMSHGRRVAHGTVADITSGREAVVVRGDDWAAVFGALADAGLPVVLDGRTTRVAGTPAADVEAALAGAGVEARTDVVPATLEETMVLVERAGAEA</sequence>
<dbReference type="PROSITE" id="PS50893">
    <property type="entry name" value="ABC_TRANSPORTER_2"/>
    <property type="match status" value="1"/>
</dbReference>
<evidence type="ECO:0000256" key="1">
    <source>
        <dbReference type="ARBA" id="ARBA00022741"/>
    </source>
</evidence>
<dbReference type="InterPro" id="IPR003439">
    <property type="entry name" value="ABC_transporter-like_ATP-bd"/>
</dbReference>
<organism evidence="4 5">
    <name type="scientific">Cellulosimicrobium arenosum</name>
    <dbReference type="NCBI Taxonomy" id="2708133"/>
    <lineage>
        <taxon>Bacteria</taxon>
        <taxon>Bacillati</taxon>
        <taxon>Actinomycetota</taxon>
        <taxon>Actinomycetes</taxon>
        <taxon>Micrococcales</taxon>
        <taxon>Promicromonosporaceae</taxon>
        <taxon>Cellulosimicrobium</taxon>
    </lineage>
</organism>
<evidence type="ECO:0000313" key="5">
    <source>
        <dbReference type="Proteomes" id="UP000610846"/>
    </source>
</evidence>
<dbReference type="AlphaFoldDB" id="A0A927GB22"/>
<feature type="domain" description="ABC transporter" evidence="3">
    <location>
        <begin position="17"/>
        <end position="241"/>
    </location>
</feature>
<dbReference type="GO" id="GO:0016887">
    <property type="term" value="F:ATP hydrolysis activity"/>
    <property type="evidence" value="ECO:0007669"/>
    <property type="project" value="InterPro"/>
</dbReference>
<dbReference type="Proteomes" id="UP000610846">
    <property type="component" value="Unassembled WGS sequence"/>
</dbReference>
<dbReference type="SMART" id="SM00382">
    <property type="entry name" value="AAA"/>
    <property type="match status" value="1"/>
</dbReference>
<proteinExistence type="predicted"/>
<dbReference type="InterPro" id="IPR027417">
    <property type="entry name" value="P-loop_NTPase"/>
</dbReference>
<keyword evidence="2 4" id="KW-0067">ATP-binding</keyword>
<evidence type="ECO:0000256" key="2">
    <source>
        <dbReference type="ARBA" id="ARBA00022840"/>
    </source>
</evidence>
<protein>
    <submittedName>
        <fullName evidence="4">ABC transporter ATP-binding protein</fullName>
    </submittedName>
</protein>
<dbReference type="Pfam" id="PF00005">
    <property type="entry name" value="ABC_tran"/>
    <property type="match status" value="1"/>
</dbReference>
<dbReference type="InterPro" id="IPR003593">
    <property type="entry name" value="AAA+_ATPase"/>
</dbReference>
<evidence type="ECO:0000313" key="4">
    <source>
        <dbReference type="EMBL" id="MBD8079430.1"/>
    </source>
</evidence>
<reference evidence="4" key="2">
    <citation type="submission" date="2020-09" db="EMBL/GenBank/DDBJ databases">
        <authorList>
            <person name="Yu Y."/>
        </authorList>
    </citation>
    <scope>NUCLEOTIDE SEQUENCE</scope>
    <source>
        <strain evidence="4">KCTC 49039</strain>
    </source>
</reference>
<dbReference type="SUPFAM" id="SSF52540">
    <property type="entry name" value="P-loop containing nucleoside triphosphate hydrolases"/>
    <property type="match status" value="1"/>
</dbReference>
<dbReference type="RefSeq" id="WP_191829013.1">
    <property type="nucleotide sequence ID" value="NZ_JACYHB010000007.1"/>
</dbReference>
<name>A0A927GB22_9MICO</name>
<dbReference type="Gene3D" id="3.40.50.300">
    <property type="entry name" value="P-loop containing nucleotide triphosphate hydrolases"/>
    <property type="match status" value="1"/>
</dbReference>
<accession>A0A927GB22</accession>
<dbReference type="EMBL" id="JACYHB010000007">
    <property type="protein sequence ID" value="MBD8079430.1"/>
    <property type="molecule type" value="Genomic_DNA"/>
</dbReference>
<keyword evidence="1" id="KW-0547">Nucleotide-binding</keyword>
<dbReference type="CDD" id="cd03230">
    <property type="entry name" value="ABC_DR_subfamily_A"/>
    <property type="match status" value="1"/>
</dbReference>
<comment type="caution">
    <text evidence="4">The sequence shown here is derived from an EMBL/GenBank/DDBJ whole genome shotgun (WGS) entry which is preliminary data.</text>
</comment>
<reference evidence="4" key="1">
    <citation type="journal article" date="2018" name="Curr. Microbiol.">
        <title>Cellulosimicrobium arenosum sp. nov., Isolated from Marine Sediment Sand.</title>
        <authorList>
            <person name="Oh M."/>
            <person name="Kim J.H."/>
            <person name="Yoon J.H."/>
            <person name="Schumann P."/>
            <person name="Kim W."/>
        </authorList>
    </citation>
    <scope>NUCLEOTIDE SEQUENCE</scope>
    <source>
        <strain evidence="4">KCTC 49039</strain>
    </source>
</reference>
<keyword evidence="5" id="KW-1185">Reference proteome</keyword>
<dbReference type="PANTHER" id="PTHR43038">
    <property type="entry name" value="ATP-BINDING CASSETTE, SUB-FAMILY H, MEMBER 1"/>
    <property type="match status" value="1"/>
</dbReference>
<dbReference type="PANTHER" id="PTHR43038:SF3">
    <property type="entry name" value="ABC TRANSPORTER G FAMILY MEMBER 20 ISOFORM X1"/>
    <property type="match status" value="1"/>
</dbReference>
<evidence type="ECO:0000259" key="3">
    <source>
        <dbReference type="PROSITE" id="PS50893"/>
    </source>
</evidence>